<dbReference type="EMBL" id="MU853846">
    <property type="protein sequence ID" value="KAK3937759.1"/>
    <property type="molecule type" value="Genomic_DNA"/>
</dbReference>
<dbReference type="GO" id="GO:0004623">
    <property type="term" value="F:phospholipase A2 activity"/>
    <property type="evidence" value="ECO:0007669"/>
    <property type="project" value="InterPro"/>
</dbReference>
<evidence type="ECO:0000313" key="3">
    <source>
        <dbReference type="Proteomes" id="UP001303473"/>
    </source>
</evidence>
<dbReference type="GO" id="GO:0050482">
    <property type="term" value="P:arachidonate secretion"/>
    <property type="evidence" value="ECO:0007669"/>
    <property type="project" value="InterPro"/>
</dbReference>
<keyword evidence="1" id="KW-0732">Signal</keyword>
<dbReference type="Proteomes" id="UP001303473">
    <property type="component" value="Unassembled WGS sequence"/>
</dbReference>
<evidence type="ECO:0000256" key="1">
    <source>
        <dbReference type="SAM" id="SignalP"/>
    </source>
</evidence>
<organism evidence="2 3">
    <name type="scientific">Diplogelasinospora grovesii</name>
    <dbReference type="NCBI Taxonomy" id="303347"/>
    <lineage>
        <taxon>Eukaryota</taxon>
        <taxon>Fungi</taxon>
        <taxon>Dikarya</taxon>
        <taxon>Ascomycota</taxon>
        <taxon>Pezizomycotina</taxon>
        <taxon>Sordariomycetes</taxon>
        <taxon>Sordariomycetidae</taxon>
        <taxon>Sordariales</taxon>
        <taxon>Diplogelasinosporaceae</taxon>
        <taxon>Diplogelasinospora</taxon>
    </lineage>
</organism>
<evidence type="ECO:0000313" key="2">
    <source>
        <dbReference type="EMBL" id="KAK3937759.1"/>
    </source>
</evidence>
<accession>A0AAN6S266</accession>
<gene>
    <name evidence="2" type="ORF">QBC46DRAFT_391912</name>
</gene>
<dbReference type="Gene3D" id="1.20.90.10">
    <property type="entry name" value="Phospholipase A2 domain"/>
    <property type="match status" value="1"/>
</dbReference>
<proteinExistence type="predicted"/>
<comment type="caution">
    <text evidence="2">The sequence shown here is derived from an EMBL/GenBank/DDBJ whole genome shotgun (WGS) entry which is preliminary data.</text>
</comment>
<protein>
    <submittedName>
        <fullName evidence="2">Phospholipase A2</fullName>
    </submittedName>
</protein>
<dbReference type="GO" id="GO:0006644">
    <property type="term" value="P:phospholipid metabolic process"/>
    <property type="evidence" value="ECO:0007669"/>
    <property type="project" value="InterPro"/>
</dbReference>
<dbReference type="AlphaFoldDB" id="A0AAN6S266"/>
<dbReference type="InterPro" id="IPR036444">
    <property type="entry name" value="PLipase_A2_dom_sf"/>
</dbReference>
<name>A0AAN6S266_9PEZI</name>
<dbReference type="SUPFAM" id="SSF48619">
    <property type="entry name" value="Phospholipase A2, PLA2"/>
    <property type="match status" value="1"/>
</dbReference>
<reference evidence="3" key="1">
    <citation type="journal article" date="2023" name="Mol. Phylogenet. Evol.">
        <title>Genome-scale phylogeny and comparative genomics of the fungal order Sordariales.</title>
        <authorList>
            <person name="Hensen N."/>
            <person name="Bonometti L."/>
            <person name="Westerberg I."/>
            <person name="Brannstrom I.O."/>
            <person name="Guillou S."/>
            <person name="Cros-Aarteil S."/>
            <person name="Calhoun S."/>
            <person name="Haridas S."/>
            <person name="Kuo A."/>
            <person name="Mondo S."/>
            <person name="Pangilinan J."/>
            <person name="Riley R."/>
            <person name="LaButti K."/>
            <person name="Andreopoulos B."/>
            <person name="Lipzen A."/>
            <person name="Chen C."/>
            <person name="Yan M."/>
            <person name="Daum C."/>
            <person name="Ng V."/>
            <person name="Clum A."/>
            <person name="Steindorff A."/>
            <person name="Ohm R.A."/>
            <person name="Martin F."/>
            <person name="Silar P."/>
            <person name="Natvig D.O."/>
            <person name="Lalanne C."/>
            <person name="Gautier V."/>
            <person name="Ament-Velasquez S.L."/>
            <person name="Kruys A."/>
            <person name="Hutchinson M.I."/>
            <person name="Powell A.J."/>
            <person name="Barry K."/>
            <person name="Miller A.N."/>
            <person name="Grigoriev I.V."/>
            <person name="Debuchy R."/>
            <person name="Gladieux P."/>
            <person name="Hiltunen Thoren M."/>
            <person name="Johannesson H."/>
        </authorList>
    </citation>
    <scope>NUCLEOTIDE SEQUENCE [LARGE SCALE GENOMIC DNA]</scope>
    <source>
        <strain evidence="3">CBS 340.73</strain>
    </source>
</reference>
<sequence>MHLPLQLVPLLAGLAYAKCAADNCARAVTGTRRGDEFQTTAKSACSSFMQDTVTVPVTTVTVTATTAVAAAAESQPTTSKTVPSFASACSGAARYASACSCWGITSTTVTVSEGTAYVTVTTTSTSSSAPTQTGPGYNPSTPTSYAGCQYDPASGGPFELLSPNALPLVNKNSKIAEATEVSDTLDPWSFVAPAGAPAGVYDLVLTSGGKSLFFAIFKSGAVGLVDTGSSEGQKWVPSGSDSYITTVWSVQCDGVTTAGIIGGEQFSFAINDNGEVVLSNQGALKTRDIPVPKGFYVYPKNPPAPLNGPRCPNAQHAAFKSPPTTPTANGCGTDTGAGYFVPELDFHDCCDGHDFCYDDCSKGFGPCNDVFHTCMLNKCTAEYGSSGIKHWACEKAANTYYYAVSSSKGVDAFNAATKDYCDCKCDDATKTACEDKCVDAKNDPENCGSCFFHCPTGKCTNGACSFNSCTGQTCSTFGPCGPGGSCVCASITGGTGFCVDGNTPCSGLADCADSSGCPLGSVCAVGTCCGRNVCITTDQCGGFQSSPKMFFGRSWENGTIASKGTWVE</sequence>
<feature type="signal peptide" evidence="1">
    <location>
        <begin position="1"/>
        <end position="21"/>
    </location>
</feature>
<keyword evidence="3" id="KW-1185">Reference proteome</keyword>
<feature type="chain" id="PRO_5042954907" evidence="1">
    <location>
        <begin position="22"/>
        <end position="568"/>
    </location>
</feature>